<dbReference type="OrthoDB" id="573462at2"/>
<proteinExistence type="predicted"/>
<dbReference type="STRING" id="595494.Tola_1162"/>
<dbReference type="RefSeq" id="WP_012729383.1">
    <property type="nucleotide sequence ID" value="NC_012691.1"/>
</dbReference>
<dbReference type="Proteomes" id="UP000009073">
    <property type="component" value="Chromosome"/>
</dbReference>
<evidence type="ECO:0000313" key="1">
    <source>
        <dbReference type="EMBL" id="ACQ92784.1"/>
    </source>
</evidence>
<protein>
    <recommendedName>
        <fullName evidence="3">Uracil-DNA glycosylase-like domain-containing protein</fullName>
    </recommendedName>
</protein>
<gene>
    <name evidence="1" type="ordered locus">Tola_1162</name>
</gene>
<name>C4LDI8_TOLAT</name>
<dbReference type="KEGG" id="tau:Tola_1162"/>
<reference evidence="2" key="1">
    <citation type="submission" date="2009-05" db="EMBL/GenBank/DDBJ databases">
        <title>Complete sequence of Tolumonas auensis DSM 9187.</title>
        <authorList>
            <consortium name="US DOE Joint Genome Institute"/>
            <person name="Lucas S."/>
            <person name="Copeland A."/>
            <person name="Lapidus A."/>
            <person name="Glavina del Rio T."/>
            <person name="Tice H."/>
            <person name="Bruce D."/>
            <person name="Goodwin L."/>
            <person name="Pitluck S."/>
            <person name="Chertkov O."/>
            <person name="Brettin T."/>
            <person name="Detter J.C."/>
            <person name="Han C."/>
            <person name="Larimer F."/>
            <person name="Land M."/>
            <person name="Hauser L."/>
            <person name="Kyrpides N."/>
            <person name="Mikhailova N."/>
            <person name="Spring S."/>
            <person name="Beller H."/>
        </authorList>
    </citation>
    <scope>NUCLEOTIDE SEQUENCE [LARGE SCALE GENOMIC DNA]</scope>
    <source>
        <strain evidence="2">DSM 9187 / TA4</strain>
    </source>
</reference>
<accession>C4LDI8</accession>
<keyword evidence="2" id="KW-1185">Reference proteome</keyword>
<evidence type="ECO:0008006" key="3">
    <source>
        <dbReference type="Google" id="ProtNLM"/>
    </source>
</evidence>
<organism evidence="1 2">
    <name type="scientific">Tolumonas auensis (strain DSM 9187 / NBRC 110442 / TA 4)</name>
    <dbReference type="NCBI Taxonomy" id="595494"/>
    <lineage>
        <taxon>Bacteria</taxon>
        <taxon>Pseudomonadati</taxon>
        <taxon>Pseudomonadota</taxon>
        <taxon>Gammaproteobacteria</taxon>
        <taxon>Aeromonadales</taxon>
        <taxon>Aeromonadaceae</taxon>
        <taxon>Tolumonas</taxon>
    </lineage>
</organism>
<reference evidence="1 2" key="2">
    <citation type="journal article" date="2011" name="Stand. Genomic Sci.">
        <title>Complete genome sequence of Tolumonas auensis type strain (TA 4).</title>
        <authorList>
            <person name="Chertkov O."/>
            <person name="Copeland A."/>
            <person name="Lucas S."/>
            <person name="Lapidus A."/>
            <person name="Berry K.W."/>
            <person name="Detter J.C."/>
            <person name="Del Rio T.G."/>
            <person name="Hammon N."/>
            <person name="Dalin E."/>
            <person name="Tice H."/>
            <person name="Pitluck S."/>
            <person name="Richardson P."/>
            <person name="Bruce D."/>
            <person name="Goodwin L."/>
            <person name="Han C."/>
            <person name="Tapia R."/>
            <person name="Saunders E."/>
            <person name="Schmutz J."/>
            <person name="Brettin T."/>
            <person name="Larimer F."/>
            <person name="Land M."/>
            <person name="Hauser L."/>
            <person name="Spring S."/>
            <person name="Rohde M."/>
            <person name="Kyrpides N.C."/>
            <person name="Ivanova N."/>
            <person name="Goker M."/>
            <person name="Beller H.R."/>
            <person name="Klenk H.P."/>
            <person name="Woyke T."/>
        </authorList>
    </citation>
    <scope>NUCLEOTIDE SEQUENCE [LARGE SCALE GENOMIC DNA]</scope>
    <source>
        <strain evidence="2">DSM 9187 / TA4</strain>
    </source>
</reference>
<dbReference type="HOGENOM" id="CLU_094873_0_0_6"/>
<evidence type="ECO:0000313" key="2">
    <source>
        <dbReference type="Proteomes" id="UP000009073"/>
    </source>
</evidence>
<dbReference type="eggNOG" id="ENOG502ZCGB">
    <property type="taxonomic scope" value="Bacteria"/>
</dbReference>
<dbReference type="AlphaFoldDB" id="C4LDI8"/>
<sequence length="257" mass="28469">MLFEQHTAKMKNYQSTSDHQLPANLKMADDGKLSVYYAPFDYINHDAKIVICGITPGYQQADLALAEAQRQLVAGCSQETAKQKAKETASFGGPMRSNLIALLDYIGVNQLLTLESCEQLFSSHAHYVHYTSALRYPVFVDGQNYSGTPAMLSRPLLKQQIDQYLADEVASLPSDCLYIPLGPKVSQVFDYLVKQGKVKAERVLNGLPHPSGANAERISYFLGRKAKESLSAKTNAEQIDSVRQQLLNQMAQLIHTA</sequence>
<dbReference type="EMBL" id="CP001616">
    <property type="protein sequence ID" value="ACQ92784.1"/>
    <property type="molecule type" value="Genomic_DNA"/>
</dbReference>